<evidence type="ECO:0008006" key="4">
    <source>
        <dbReference type="Google" id="ProtNLM"/>
    </source>
</evidence>
<keyword evidence="1" id="KW-0812">Transmembrane</keyword>
<keyword evidence="3" id="KW-1185">Reference proteome</keyword>
<name>A0ABN9FN49_9NEOB</name>
<protein>
    <recommendedName>
        <fullName evidence="4">Secreted protein</fullName>
    </recommendedName>
</protein>
<keyword evidence="1" id="KW-0472">Membrane</keyword>
<evidence type="ECO:0000313" key="2">
    <source>
        <dbReference type="EMBL" id="CAI9597968.1"/>
    </source>
</evidence>
<dbReference type="EMBL" id="CATNWA010017104">
    <property type="protein sequence ID" value="CAI9597968.1"/>
    <property type="molecule type" value="Genomic_DNA"/>
</dbReference>
<evidence type="ECO:0000313" key="3">
    <source>
        <dbReference type="Proteomes" id="UP001162483"/>
    </source>
</evidence>
<gene>
    <name evidence="2" type="ORF">SPARVUS_LOCUS12328254</name>
</gene>
<sequence length="80" mass="8404">MTLGRKGLTSGAIKGLTVCCVCFTVCCVLLCMHAALYCSAMQSNTKQCVGADRGEICIVFIQTSPPSVFLGDRQVPVGNS</sequence>
<organism evidence="2 3">
    <name type="scientific">Staurois parvus</name>
    <dbReference type="NCBI Taxonomy" id="386267"/>
    <lineage>
        <taxon>Eukaryota</taxon>
        <taxon>Metazoa</taxon>
        <taxon>Chordata</taxon>
        <taxon>Craniata</taxon>
        <taxon>Vertebrata</taxon>
        <taxon>Euteleostomi</taxon>
        <taxon>Amphibia</taxon>
        <taxon>Batrachia</taxon>
        <taxon>Anura</taxon>
        <taxon>Neobatrachia</taxon>
        <taxon>Ranoidea</taxon>
        <taxon>Ranidae</taxon>
        <taxon>Staurois</taxon>
    </lineage>
</organism>
<comment type="caution">
    <text evidence="2">The sequence shown here is derived from an EMBL/GenBank/DDBJ whole genome shotgun (WGS) entry which is preliminary data.</text>
</comment>
<dbReference type="Proteomes" id="UP001162483">
    <property type="component" value="Unassembled WGS sequence"/>
</dbReference>
<keyword evidence="1" id="KW-1133">Transmembrane helix</keyword>
<feature type="non-terminal residue" evidence="2">
    <location>
        <position position="80"/>
    </location>
</feature>
<reference evidence="2" key="1">
    <citation type="submission" date="2023-05" db="EMBL/GenBank/DDBJ databases">
        <authorList>
            <person name="Stuckert A."/>
        </authorList>
    </citation>
    <scope>NUCLEOTIDE SEQUENCE</scope>
</reference>
<accession>A0ABN9FN49</accession>
<evidence type="ECO:0000256" key="1">
    <source>
        <dbReference type="SAM" id="Phobius"/>
    </source>
</evidence>
<proteinExistence type="predicted"/>
<feature type="transmembrane region" description="Helical" evidence="1">
    <location>
        <begin position="12"/>
        <end position="37"/>
    </location>
</feature>